<proteinExistence type="predicted"/>
<evidence type="ECO:0000256" key="1">
    <source>
        <dbReference type="SAM" id="Phobius"/>
    </source>
</evidence>
<dbReference type="RefSeq" id="WP_344660692.1">
    <property type="nucleotide sequence ID" value="NZ_BAAAQM010000043.1"/>
</dbReference>
<reference evidence="3" key="1">
    <citation type="journal article" date="2019" name="Int. J. Syst. Evol. Microbiol.">
        <title>The Global Catalogue of Microorganisms (GCM) 10K type strain sequencing project: providing services to taxonomists for standard genome sequencing and annotation.</title>
        <authorList>
            <consortium name="The Broad Institute Genomics Platform"/>
            <consortium name="The Broad Institute Genome Sequencing Center for Infectious Disease"/>
            <person name="Wu L."/>
            <person name="Ma J."/>
        </authorList>
    </citation>
    <scope>NUCLEOTIDE SEQUENCE [LARGE SCALE GENOMIC DNA]</scope>
    <source>
        <strain evidence="3">JCM 16013</strain>
    </source>
</reference>
<organism evidence="2 3">
    <name type="scientific">Catenulispora subtropica</name>
    <dbReference type="NCBI Taxonomy" id="450798"/>
    <lineage>
        <taxon>Bacteria</taxon>
        <taxon>Bacillati</taxon>
        <taxon>Actinomycetota</taxon>
        <taxon>Actinomycetes</taxon>
        <taxon>Catenulisporales</taxon>
        <taxon>Catenulisporaceae</taxon>
        <taxon>Catenulispora</taxon>
    </lineage>
</organism>
<dbReference type="Pfam" id="PF12666">
    <property type="entry name" value="PrgI"/>
    <property type="match status" value="1"/>
</dbReference>
<keyword evidence="1" id="KW-0812">Transmembrane</keyword>
<gene>
    <name evidence="2" type="ORF">GCM10009838_61910</name>
</gene>
<accession>A0ABP5E439</accession>
<name>A0ABP5E439_9ACTN</name>
<comment type="caution">
    <text evidence="2">The sequence shown here is derived from an EMBL/GenBank/DDBJ whole genome shotgun (WGS) entry which is preliminary data.</text>
</comment>
<dbReference type="InterPro" id="IPR024414">
    <property type="entry name" value="Uncharacterised_PrgI"/>
</dbReference>
<keyword evidence="1" id="KW-0472">Membrane</keyword>
<keyword evidence="3" id="KW-1185">Reference proteome</keyword>
<dbReference type="Proteomes" id="UP001499854">
    <property type="component" value="Unassembled WGS sequence"/>
</dbReference>
<protein>
    <recommendedName>
        <fullName evidence="4">PrgI family protein</fullName>
    </recommendedName>
</protein>
<sequence length="293" mass="30915">MSDGPAGYGSVRIPADISRPDRVLGPATARQVAILGGTTAGLWCAWLGMRAWISPLLFLVSALFVLVVVGVVISTERDGLTLDRLLASALRQARSPRRQVMAPEGVVPPPVFLSDALSGASRPPSPLSFPLTGLDDRGVVDLGPDGAALLARASTVNFALRTAEEQDVLLGSFARWLNSLSGPTQITSTNAPADSREHVEAIRRQAQGLSHPQLEHAALRHAEFLDGLAATRVLLTRGVHLALREQGKAAPQRLVQRAEDAAGHLGACEIRVSPLDREAASADLRALLDPSGA</sequence>
<evidence type="ECO:0000313" key="2">
    <source>
        <dbReference type="EMBL" id="GAA1990370.1"/>
    </source>
</evidence>
<keyword evidence="1" id="KW-1133">Transmembrane helix</keyword>
<feature type="transmembrane region" description="Helical" evidence="1">
    <location>
        <begin position="52"/>
        <end position="74"/>
    </location>
</feature>
<evidence type="ECO:0000313" key="3">
    <source>
        <dbReference type="Proteomes" id="UP001499854"/>
    </source>
</evidence>
<dbReference type="EMBL" id="BAAAQM010000043">
    <property type="protein sequence ID" value="GAA1990370.1"/>
    <property type="molecule type" value="Genomic_DNA"/>
</dbReference>
<evidence type="ECO:0008006" key="4">
    <source>
        <dbReference type="Google" id="ProtNLM"/>
    </source>
</evidence>